<keyword evidence="3" id="KW-1185">Reference proteome</keyword>
<evidence type="ECO:0000256" key="1">
    <source>
        <dbReference type="SAM" id="Phobius"/>
    </source>
</evidence>
<dbReference type="Proteomes" id="UP001152766">
    <property type="component" value="Unassembled WGS sequence"/>
</dbReference>
<reference evidence="2" key="1">
    <citation type="submission" date="2019-02" db="EMBL/GenBank/DDBJ databases">
        <title>Draft genome of the type strain Pelomonas aquatica CCUG 52575T.</title>
        <authorList>
            <person name="Gomila M."/>
            <person name="Lalucat J."/>
        </authorList>
    </citation>
    <scope>NUCLEOTIDE SEQUENCE</scope>
    <source>
        <strain evidence="2">CCUG 52575</strain>
    </source>
</reference>
<keyword evidence="1" id="KW-0472">Membrane</keyword>
<proteinExistence type="predicted"/>
<dbReference type="EMBL" id="SGUG01000019">
    <property type="protein sequence ID" value="MDG0863549.1"/>
    <property type="molecule type" value="Genomic_DNA"/>
</dbReference>
<accession>A0A9X4R5Q8</accession>
<organism evidence="2 3">
    <name type="scientific">Pelomonas aquatica</name>
    <dbReference type="NCBI Taxonomy" id="431058"/>
    <lineage>
        <taxon>Bacteria</taxon>
        <taxon>Pseudomonadati</taxon>
        <taxon>Pseudomonadota</taxon>
        <taxon>Betaproteobacteria</taxon>
        <taxon>Burkholderiales</taxon>
        <taxon>Sphaerotilaceae</taxon>
        <taxon>Roseateles</taxon>
    </lineage>
</organism>
<keyword evidence="1" id="KW-1133">Transmembrane helix</keyword>
<evidence type="ECO:0000313" key="3">
    <source>
        <dbReference type="Proteomes" id="UP001152766"/>
    </source>
</evidence>
<evidence type="ECO:0000313" key="2">
    <source>
        <dbReference type="EMBL" id="MDG0863549.1"/>
    </source>
</evidence>
<gene>
    <name evidence="2" type="ORF">EXJ73_13845</name>
</gene>
<keyword evidence="1" id="KW-0812">Transmembrane</keyword>
<sequence>MLTFSPAQFRRVVRASAAYDLVVTAPFATPWSFAVAFGQLGAVNQALGGPPLPAFTPLHTLFALLMGSIVLVWSVLRLRGPTLQLGRYDAAARALFSLWMAWAWLQTGAPVLLLFLLPEAGWAVVQAWRVRREG</sequence>
<dbReference type="RefSeq" id="WP_268153358.1">
    <property type="nucleotide sequence ID" value="NZ_JAPPUW010000021.1"/>
</dbReference>
<protein>
    <submittedName>
        <fullName evidence="2">Uncharacterized protein</fullName>
    </submittedName>
</protein>
<comment type="caution">
    <text evidence="2">The sequence shown here is derived from an EMBL/GenBank/DDBJ whole genome shotgun (WGS) entry which is preliminary data.</text>
</comment>
<feature type="transmembrane region" description="Helical" evidence="1">
    <location>
        <begin position="54"/>
        <end position="76"/>
    </location>
</feature>
<feature type="transmembrane region" description="Helical" evidence="1">
    <location>
        <begin position="21"/>
        <end position="42"/>
    </location>
</feature>
<name>A0A9X4R5Q8_9BURK</name>
<dbReference type="AlphaFoldDB" id="A0A9X4R5Q8"/>